<proteinExistence type="predicted"/>
<accession>A0A1H0SJD8</accession>
<name>A0A1H0SJD8_9PSEU</name>
<evidence type="ECO:0000313" key="1">
    <source>
        <dbReference type="EMBL" id="SDP41338.1"/>
    </source>
</evidence>
<dbReference type="STRING" id="641025.SAMN05421507_10881"/>
<protein>
    <submittedName>
        <fullName evidence="1">Uncharacterized protein</fullName>
    </submittedName>
</protein>
<dbReference type="Proteomes" id="UP000199691">
    <property type="component" value="Unassembled WGS sequence"/>
</dbReference>
<reference evidence="2" key="1">
    <citation type="submission" date="2016-10" db="EMBL/GenBank/DDBJ databases">
        <authorList>
            <person name="Varghese N."/>
            <person name="Submissions S."/>
        </authorList>
    </citation>
    <scope>NUCLEOTIDE SEQUENCE [LARGE SCALE GENOMIC DNA]</scope>
    <source>
        <strain evidence="2">CGMCC 4.6609</strain>
    </source>
</reference>
<evidence type="ECO:0000313" key="2">
    <source>
        <dbReference type="Proteomes" id="UP000199691"/>
    </source>
</evidence>
<gene>
    <name evidence="1" type="ORF">SAMN05421507_10881</name>
</gene>
<dbReference type="EMBL" id="FNIX01000008">
    <property type="protein sequence ID" value="SDP41338.1"/>
    <property type="molecule type" value="Genomic_DNA"/>
</dbReference>
<organism evidence="1 2">
    <name type="scientific">Lentzea jiangxiensis</name>
    <dbReference type="NCBI Taxonomy" id="641025"/>
    <lineage>
        <taxon>Bacteria</taxon>
        <taxon>Bacillati</taxon>
        <taxon>Actinomycetota</taxon>
        <taxon>Actinomycetes</taxon>
        <taxon>Pseudonocardiales</taxon>
        <taxon>Pseudonocardiaceae</taxon>
        <taxon>Lentzea</taxon>
    </lineage>
</organism>
<dbReference type="AlphaFoldDB" id="A0A1H0SJD8"/>
<sequence>MIRRAHKSPLRALGELPRIFGQHVGCVPGRVVDLPAPFGPGKAVTVPGRRSKPTWSTMVRLPQTLVSPAL</sequence>
<keyword evidence="2" id="KW-1185">Reference proteome</keyword>